<dbReference type="Proteomes" id="UP000706580">
    <property type="component" value="Unassembled WGS sequence"/>
</dbReference>
<protein>
    <submittedName>
        <fullName evidence="1">DUF2171 domain-containing protein</fullName>
    </submittedName>
</protein>
<dbReference type="RefSeq" id="WP_039030547.1">
    <property type="nucleotide sequence ID" value="NZ_JADMNK010000003.1"/>
</dbReference>
<reference evidence="1 2" key="1">
    <citation type="submission" date="2020-11" db="EMBL/GenBank/DDBJ databases">
        <title>Draft Genome of Enterobacter sp. strain EMC7.</title>
        <authorList>
            <person name="Barman P."/>
            <person name="Sinha S."/>
            <person name="Sen S."/>
            <person name="Chakraborty R."/>
        </authorList>
    </citation>
    <scope>NUCLEOTIDE SEQUENCE [LARGE SCALE GENOMIC DNA]</scope>
    <source>
        <strain evidence="1 2">EMC7</strain>
    </source>
</reference>
<organism evidence="1 2">
    <name type="scientific">Leclercia barmai</name>
    <dbReference type="NCBI Taxonomy" id="2785629"/>
    <lineage>
        <taxon>Bacteria</taxon>
        <taxon>Pseudomonadati</taxon>
        <taxon>Pseudomonadota</taxon>
        <taxon>Gammaproteobacteria</taxon>
        <taxon>Enterobacterales</taxon>
        <taxon>Enterobacteriaceae</taxon>
        <taxon>Leclercia</taxon>
    </lineage>
</organism>
<dbReference type="InterPro" id="IPR018684">
    <property type="entry name" value="DUF2171"/>
</dbReference>
<proteinExistence type="predicted"/>
<comment type="caution">
    <text evidence="1">The sequence shown here is derived from an EMBL/GenBank/DDBJ whole genome shotgun (WGS) entry which is preliminary data.</text>
</comment>
<sequence>MVNKSEIKDHAQVMASCGTHVGTVDHLDGERIKLAKNDSESGGKHHYIPLEWVDKIDGNNVVLTKNHKEVFAGWQEA</sequence>
<accession>A0ABS7RTW6</accession>
<evidence type="ECO:0000313" key="2">
    <source>
        <dbReference type="Proteomes" id="UP000706580"/>
    </source>
</evidence>
<gene>
    <name evidence="1" type="ORF">ITX56_08010</name>
</gene>
<dbReference type="Pfam" id="PF09939">
    <property type="entry name" value="DUF2171"/>
    <property type="match status" value="1"/>
</dbReference>
<evidence type="ECO:0000313" key="1">
    <source>
        <dbReference type="EMBL" id="MBZ0057764.1"/>
    </source>
</evidence>
<dbReference type="EMBL" id="JADMNK010000003">
    <property type="protein sequence ID" value="MBZ0057764.1"/>
    <property type="molecule type" value="Genomic_DNA"/>
</dbReference>
<keyword evidence="2" id="KW-1185">Reference proteome</keyword>
<name>A0ABS7RTW6_9ENTR</name>